<keyword evidence="6 8" id="KW-0411">Iron-sulfur</keyword>
<evidence type="ECO:0000256" key="8">
    <source>
        <dbReference type="HAMAP-Rule" id="MF_00917"/>
    </source>
</evidence>
<keyword evidence="5 8" id="KW-0408">Iron</keyword>
<evidence type="ECO:0000256" key="5">
    <source>
        <dbReference type="ARBA" id="ARBA00023004"/>
    </source>
</evidence>
<dbReference type="CDD" id="cd01335">
    <property type="entry name" value="Radical_SAM"/>
    <property type="match status" value="1"/>
</dbReference>
<feature type="binding site" evidence="8">
    <location>
        <position position="80"/>
    </location>
    <ligand>
        <name>substrate</name>
    </ligand>
</feature>
<feature type="binding site" evidence="8">
    <location>
        <position position="31"/>
    </location>
    <ligand>
        <name>[4Fe-4S] cluster</name>
        <dbReference type="ChEBI" id="CHEBI:49883"/>
        <note>4Fe-4S-S-AdoMet</note>
    </ligand>
</feature>
<dbReference type="RefSeq" id="WP_390227517.1">
    <property type="nucleotide sequence ID" value="NZ_JBHSCN010000003.1"/>
</dbReference>
<comment type="caution">
    <text evidence="8">Lacks conserved residue(s) required for the propagation of feature annotation.</text>
</comment>
<evidence type="ECO:0000256" key="7">
    <source>
        <dbReference type="ARBA" id="ARBA00023239"/>
    </source>
</evidence>
<dbReference type="PIRSF" id="PIRSF000370">
    <property type="entry name" value="QueE"/>
    <property type="match status" value="1"/>
</dbReference>
<feature type="binding site" evidence="8">
    <location>
        <begin position="12"/>
        <end position="14"/>
    </location>
    <ligand>
        <name>substrate</name>
    </ligand>
</feature>
<evidence type="ECO:0000256" key="3">
    <source>
        <dbReference type="ARBA" id="ARBA00022723"/>
    </source>
</evidence>
<comment type="caution">
    <text evidence="10">The sequence shown here is derived from an EMBL/GenBank/DDBJ whole genome shotgun (WGS) entry which is preliminary data.</text>
</comment>
<feature type="binding site" evidence="8">
    <location>
        <position position="35"/>
    </location>
    <ligand>
        <name>[4Fe-4S] cluster</name>
        <dbReference type="ChEBI" id="CHEBI:49883"/>
        <note>4Fe-4S-S-AdoMet</note>
    </ligand>
</feature>
<dbReference type="PANTHER" id="PTHR42836">
    <property type="entry name" value="7-CARBOXY-7-DEAZAGUANINE SYNTHASE"/>
    <property type="match status" value="1"/>
</dbReference>
<comment type="similarity">
    <text evidence="8">Belongs to the radical SAM superfamily. 7-carboxy-7-deazaguanine synthase family.</text>
</comment>
<evidence type="ECO:0000256" key="4">
    <source>
        <dbReference type="ARBA" id="ARBA00022842"/>
    </source>
</evidence>
<evidence type="ECO:0000256" key="1">
    <source>
        <dbReference type="ARBA" id="ARBA00022485"/>
    </source>
</evidence>
<dbReference type="InterPro" id="IPR013785">
    <property type="entry name" value="Aldolase_TIM"/>
</dbReference>
<dbReference type="SFLD" id="SFLDS00029">
    <property type="entry name" value="Radical_SAM"/>
    <property type="match status" value="1"/>
</dbReference>
<protein>
    <recommendedName>
        <fullName evidence="8">7-carboxy-7-deazaguanine synthase</fullName>
        <shortName evidence="8">CDG synthase</shortName>
        <ecNumber evidence="8">4.3.99.3</ecNumber>
    </recommendedName>
    <alternativeName>
        <fullName evidence="8">Queuosine biosynthesis protein QueE</fullName>
    </alternativeName>
</protein>
<feature type="domain" description="Radical SAM core" evidence="9">
    <location>
        <begin position="18"/>
        <end position="228"/>
    </location>
</feature>
<dbReference type="Gene3D" id="3.20.20.70">
    <property type="entry name" value="Aldolase class I"/>
    <property type="match status" value="1"/>
</dbReference>
<keyword evidence="4 8" id="KW-0460">Magnesium</keyword>
<dbReference type="InterPro" id="IPR024924">
    <property type="entry name" value="7-CO-7-deazaguanine_synth-like"/>
</dbReference>
<comment type="pathway">
    <text evidence="8">Purine metabolism; 7-cyano-7-deazaguanine biosynthesis.</text>
</comment>
<keyword evidence="8" id="KW-0671">Queuosine biosynthesis</keyword>
<comment type="catalytic activity">
    <reaction evidence="8">
        <text>6-carboxy-5,6,7,8-tetrahydropterin + H(+) = 7-carboxy-7-carbaguanine + NH4(+)</text>
        <dbReference type="Rhea" id="RHEA:27974"/>
        <dbReference type="ChEBI" id="CHEBI:15378"/>
        <dbReference type="ChEBI" id="CHEBI:28938"/>
        <dbReference type="ChEBI" id="CHEBI:61032"/>
        <dbReference type="ChEBI" id="CHEBI:61036"/>
        <dbReference type="EC" id="4.3.99.3"/>
    </reaction>
</comment>
<dbReference type="PROSITE" id="PS51918">
    <property type="entry name" value="RADICAL_SAM"/>
    <property type="match status" value="1"/>
</dbReference>
<evidence type="ECO:0000259" key="9">
    <source>
        <dbReference type="PROSITE" id="PS51918"/>
    </source>
</evidence>
<keyword evidence="3 8" id="KW-0479">Metal-binding</keyword>
<comment type="function">
    <text evidence="8">Catalyzes the complex heterocyclic radical-mediated conversion of 6-carboxy-5,6,7,8-tetrahydropterin (CPH4) to 7-carboxy-7-deazaguanine (CDG), a step common to the biosynthetic pathways of all 7-deazapurine-containing compounds.</text>
</comment>
<feature type="binding site" evidence="8">
    <location>
        <begin position="131"/>
        <end position="133"/>
    </location>
    <ligand>
        <name>S-adenosyl-L-methionine</name>
        <dbReference type="ChEBI" id="CHEBI:59789"/>
    </ligand>
</feature>
<dbReference type="Proteomes" id="UP001595900">
    <property type="component" value="Unassembled WGS sequence"/>
</dbReference>
<keyword evidence="2 8" id="KW-0949">S-adenosyl-L-methionine</keyword>
<feature type="binding site" evidence="8">
    <location>
        <position position="82"/>
    </location>
    <ligand>
        <name>S-adenosyl-L-methionine</name>
        <dbReference type="ChEBI" id="CHEBI:59789"/>
    </ligand>
</feature>
<dbReference type="SUPFAM" id="SSF102114">
    <property type="entry name" value="Radical SAM enzymes"/>
    <property type="match status" value="1"/>
</dbReference>
<dbReference type="InterPro" id="IPR058240">
    <property type="entry name" value="rSAM_sf"/>
</dbReference>
<keyword evidence="7 8" id="KW-0456">Lyase</keyword>
<reference evidence="11" key="1">
    <citation type="journal article" date="2019" name="Int. J. Syst. Evol. Microbiol.">
        <title>The Global Catalogue of Microorganisms (GCM) 10K type strain sequencing project: providing services to taxonomists for standard genome sequencing and annotation.</title>
        <authorList>
            <consortium name="The Broad Institute Genomics Platform"/>
            <consortium name="The Broad Institute Genome Sequencing Center for Infectious Disease"/>
            <person name="Wu L."/>
            <person name="Ma J."/>
        </authorList>
    </citation>
    <scope>NUCLEOTIDE SEQUENCE [LARGE SCALE GENOMIC DNA]</scope>
    <source>
        <strain evidence="11">CGMCC 1.10363</strain>
    </source>
</reference>
<evidence type="ECO:0000256" key="2">
    <source>
        <dbReference type="ARBA" id="ARBA00022691"/>
    </source>
</evidence>
<dbReference type="EMBL" id="JBHSCN010000003">
    <property type="protein sequence ID" value="MFC4242646.1"/>
    <property type="molecule type" value="Genomic_DNA"/>
</dbReference>
<evidence type="ECO:0000256" key="6">
    <source>
        <dbReference type="ARBA" id="ARBA00023014"/>
    </source>
</evidence>
<feature type="binding site" evidence="8">
    <location>
        <position position="27"/>
    </location>
    <ligand>
        <name>substrate</name>
    </ligand>
</feature>
<dbReference type="InterPro" id="IPR007197">
    <property type="entry name" value="rSAM"/>
</dbReference>
<keyword evidence="11" id="KW-1185">Reference proteome</keyword>
<accession>A0ABV8Q588</accession>
<comment type="cofactor">
    <cofactor evidence="8">
        <name>S-adenosyl-L-methionine</name>
        <dbReference type="ChEBI" id="CHEBI:59789"/>
    </cofactor>
    <text evidence="8">Binds 1 S-adenosyl-L-methionine per subunit.</text>
</comment>
<comment type="cofactor">
    <cofactor evidence="8">
        <name>Mg(2+)</name>
        <dbReference type="ChEBI" id="CHEBI:18420"/>
    </cofactor>
</comment>
<proteinExistence type="inferred from homology"/>
<comment type="cofactor">
    <cofactor evidence="8">
        <name>[4Fe-4S] cluster</name>
        <dbReference type="ChEBI" id="CHEBI:49883"/>
    </cofactor>
    <text evidence="8">Binds 1 [4Fe-4S] cluster. The cluster is coordinated with 3 cysteines and an exchangeable S-adenosyl-L-methionine.</text>
</comment>
<gene>
    <name evidence="8" type="primary">queE</name>
    <name evidence="10" type="ORF">ACFOYW_04610</name>
</gene>
<keyword evidence="1 8" id="KW-0004">4Fe-4S</keyword>
<dbReference type="Pfam" id="PF04055">
    <property type="entry name" value="Radical_SAM"/>
    <property type="match status" value="1"/>
</dbReference>
<comment type="subunit">
    <text evidence="8">Homodimer.</text>
</comment>
<feature type="binding site" evidence="8">
    <location>
        <position position="38"/>
    </location>
    <ligand>
        <name>[4Fe-4S] cluster</name>
        <dbReference type="ChEBI" id="CHEBI:49883"/>
        <note>4Fe-4S-S-AdoMet</note>
    </ligand>
</feature>
<feature type="binding site" evidence="8">
    <location>
        <begin position="37"/>
        <end position="39"/>
    </location>
    <ligand>
        <name>S-adenosyl-L-methionine</name>
        <dbReference type="ChEBI" id="CHEBI:59789"/>
    </ligand>
</feature>
<dbReference type="PANTHER" id="PTHR42836:SF1">
    <property type="entry name" value="7-CARBOXY-7-DEAZAGUANINE SYNTHASE"/>
    <property type="match status" value="1"/>
</dbReference>
<feature type="binding site" evidence="8">
    <location>
        <position position="40"/>
    </location>
    <ligand>
        <name>Mg(2+)</name>
        <dbReference type="ChEBI" id="CHEBI:18420"/>
    </ligand>
</feature>
<name>A0ABV8Q588_9MICO</name>
<organism evidence="10 11">
    <name type="scientific">Gryllotalpicola reticulitermitis</name>
    <dbReference type="NCBI Taxonomy" id="1184153"/>
    <lineage>
        <taxon>Bacteria</taxon>
        <taxon>Bacillati</taxon>
        <taxon>Actinomycetota</taxon>
        <taxon>Actinomycetes</taxon>
        <taxon>Micrococcales</taxon>
        <taxon>Microbacteriaceae</taxon>
        <taxon>Gryllotalpicola</taxon>
    </lineage>
</organism>
<evidence type="ECO:0000313" key="10">
    <source>
        <dbReference type="EMBL" id="MFC4242646.1"/>
    </source>
</evidence>
<sequence length="232" mass="25777">MTLLVNEVFRSVQGEGPSSGQPAVFLRLANCNLACVWCDTRFSWDWTLFDPAKERHETRTTELASEIIAELHGINLLVITGGEPQLQQSSILELITALRVNSPNLRVEIETNGTIPPTPQFAEAIDLFVVSPKLANSSVPEKRRLRHRALASFPPDRSALKFVVTDPRELEEVAAVRAITGLPPNRTWIMPEGTTPDSVLRGLQRLSEPVARAGYNLSPRLHILMWGDARGR</sequence>
<dbReference type="HAMAP" id="MF_00917">
    <property type="entry name" value="QueE"/>
    <property type="match status" value="1"/>
</dbReference>
<dbReference type="EC" id="4.3.99.3" evidence="8"/>
<evidence type="ECO:0000313" key="11">
    <source>
        <dbReference type="Proteomes" id="UP001595900"/>
    </source>
</evidence>